<keyword evidence="3" id="KW-1185">Reference proteome</keyword>
<accession>A0AAD7MZM4</accession>
<evidence type="ECO:0000313" key="3">
    <source>
        <dbReference type="Proteomes" id="UP001215280"/>
    </source>
</evidence>
<organism evidence="2 3">
    <name type="scientific">Mycena maculata</name>
    <dbReference type="NCBI Taxonomy" id="230809"/>
    <lineage>
        <taxon>Eukaryota</taxon>
        <taxon>Fungi</taxon>
        <taxon>Dikarya</taxon>
        <taxon>Basidiomycota</taxon>
        <taxon>Agaricomycotina</taxon>
        <taxon>Agaricomycetes</taxon>
        <taxon>Agaricomycetidae</taxon>
        <taxon>Agaricales</taxon>
        <taxon>Marasmiineae</taxon>
        <taxon>Mycenaceae</taxon>
        <taxon>Mycena</taxon>
    </lineage>
</organism>
<reference evidence="2" key="1">
    <citation type="submission" date="2023-03" db="EMBL/GenBank/DDBJ databases">
        <title>Massive genome expansion in bonnet fungi (Mycena s.s.) driven by repeated elements and novel gene families across ecological guilds.</title>
        <authorList>
            <consortium name="Lawrence Berkeley National Laboratory"/>
            <person name="Harder C.B."/>
            <person name="Miyauchi S."/>
            <person name="Viragh M."/>
            <person name="Kuo A."/>
            <person name="Thoen E."/>
            <person name="Andreopoulos B."/>
            <person name="Lu D."/>
            <person name="Skrede I."/>
            <person name="Drula E."/>
            <person name="Henrissat B."/>
            <person name="Morin E."/>
            <person name="Kohler A."/>
            <person name="Barry K."/>
            <person name="LaButti K."/>
            <person name="Morin E."/>
            <person name="Salamov A."/>
            <person name="Lipzen A."/>
            <person name="Mereny Z."/>
            <person name="Hegedus B."/>
            <person name="Baldrian P."/>
            <person name="Stursova M."/>
            <person name="Weitz H."/>
            <person name="Taylor A."/>
            <person name="Grigoriev I.V."/>
            <person name="Nagy L.G."/>
            <person name="Martin F."/>
            <person name="Kauserud H."/>
        </authorList>
    </citation>
    <scope>NUCLEOTIDE SEQUENCE</scope>
    <source>
        <strain evidence="2">CBHHK188m</strain>
    </source>
</reference>
<dbReference type="EMBL" id="JARJLG010000132">
    <property type="protein sequence ID" value="KAJ7739430.1"/>
    <property type="molecule type" value="Genomic_DNA"/>
</dbReference>
<protein>
    <submittedName>
        <fullName evidence="2">Uncharacterized protein</fullName>
    </submittedName>
</protein>
<dbReference type="AlphaFoldDB" id="A0AAD7MZM4"/>
<name>A0AAD7MZM4_9AGAR</name>
<proteinExistence type="predicted"/>
<gene>
    <name evidence="2" type="ORF">DFH07DRAFT_778707</name>
</gene>
<evidence type="ECO:0000313" key="2">
    <source>
        <dbReference type="EMBL" id="KAJ7739430.1"/>
    </source>
</evidence>
<feature type="compositionally biased region" description="Basic and acidic residues" evidence="1">
    <location>
        <begin position="77"/>
        <end position="89"/>
    </location>
</feature>
<comment type="caution">
    <text evidence="2">The sequence shown here is derived from an EMBL/GenBank/DDBJ whole genome shotgun (WGS) entry which is preliminary data.</text>
</comment>
<dbReference type="Proteomes" id="UP001215280">
    <property type="component" value="Unassembled WGS sequence"/>
</dbReference>
<sequence>MPGGARARVRGTGGVGAVGIGVVPIVWWREQHQCHRAAEWTSSTCTIHRNQPEVPEQQILGADEQNRVVGLRAEENRPVEGGGRIESEAVRPASEEDVDGGRKSHPCNGKVGRRTKMKTEYERKAEKSSRSVGVWRAQGHQAQRAGSVNRGFVRKEVLEVLGWTGIRVNIGGRLVRRLRERHPYPFALMEILRLNVTQVLKMLGIVKTAATTKQRN</sequence>
<feature type="region of interest" description="Disordered" evidence="1">
    <location>
        <begin position="77"/>
        <end position="109"/>
    </location>
</feature>
<evidence type="ECO:0000256" key="1">
    <source>
        <dbReference type="SAM" id="MobiDB-lite"/>
    </source>
</evidence>